<keyword evidence="1" id="KW-0732">Signal</keyword>
<proteinExistence type="predicted"/>
<dbReference type="AlphaFoldDB" id="A0A5R8WTZ7"/>
<reference evidence="2 3" key="1">
    <citation type="submission" date="2019-05" db="EMBL/GenBank/DDBJ databases">
        <title>Hymenobacter edaphi sp. nov., isolated from abandoned arsenic-contaminated farmland soil.</title>
        <authorList>
            <person name="Nie L."/>
        </authorList>
    </citation>
    <scope>NUCLEOTIDE SEQUENCE [LARGE SCALE GENOMIC DNA]</scope>
    <source>
        <strain evidence="2 3">1-3-3-8</strain>
    </source>
</reference>
<evidence type="ECO:0000256" key="1">
    <source>
        <dbReference type="SAM" id="SignalP"/>
    </source>
</evidence>
<dbReference type="SUPFAM" id="SSF63829">
    <property type="entry name" value="Calcium-dependent phosphotriesterase"/>
    <property type="match status" value="1"/>
</dbReference>
<feature type="chain" id="PRO_5024375361" evidence="1">
    <location>
        <begin position="22"/>
        <end position="474"/>
    </location>
</feature>
<gene>
    <name evidence="2" type="ORF">FDY95_05530</name>
</gene>
<protein>
    <submittedName>
        <fullName evidence="2">T9SS type A sorting domain-containing protein</fullName>
    </submittedName>
</protein>
<dbReference type="PANTHER" id="PTHR42754:SF1">
    <property type="entry name" value="LIPOPROTEIN"/>
    <property type="match status" value="1"/>
</dbReference>
<dbReference type="PANTHER" id="PTHR42754">
    <property type="entry name" value="ENDOGLUCANASE"/>
    <property type="match status" value="1"/>
</dbReference>
<accession>A0A5R8WTZ7</accession>
<organism evidence="2 3">
    <name type="scientific">Hymenobacter jeollabukensis</name>
    <dbReference type="NCBI Taxonomy" id="2025313"/>
    <lineage>
        <taxon>Bacteria</taxon>
        <taxon>Pseudomonadati</taxon>
        <taxon>Bacteroidota</taxon>
        <taxon>Cytophagia</taxon>
        <taxon>Cytophagales</taxon>
        <taxon>Hymenobacteraceae</taxon>
        <taxon>Hymenobacter</taxon>
    </lineage>
</organism>
<name>A0A5R8WTZ7_9BACT</name>
<evidence type="ECO:0000313" key="2">
    <source>
        <dbReference type="EMBL" id="TLM95248.1"/>
    </source>
</evidence>
<dbReference type="OrthoDB" id="931963at2"/>
<sequence>MRAKALITGFALLWWATAAFAQWPGSPFAWQNGYGTAQYESGGYAVRLQGGYLMVGTHGIPNSTRSALYVVRLNDIGDTLWTRNIMPQRLQWFEPQGIIQDGAGNLVVSGSCRGWGATMGDAFVLKMNTQADTAWVRTFQTTGTDSFLGPTLSTDGNYFVYGWINFQNRVLKVSPTGAVLWNVASNHSSAFLGNNTALLAVGGGGCWVFSNGPDAQQQRLETRVHALTGAAGTETAQWLLPRFQYPVTHVATLNNEIVVSGSQEMAKLTPQGDTVWTRRFARSRPGWAWVARAVQPDALGDYAVLAEAGGGSPYSYQFQLLRIDSQRGQVRNDTLLLRPTGNTYPKSLLLAPNGDYFISGYTPVGPSGGPDLIAAQFRRFKPLPTRAAQRLAEVLQVYPNPAGGAAVQVRLPDGLGRGANLVIIDARGQTARRQAVPAGQQLLVLPVAALSAGLYVVRLQAADGRVWGGRLVRE</sequence>
<dbReference type="NCBIfam" id="TIGR04183">
    <property type="entry name" value="Por_Secre_tail"/>
    <property type="match status" value="1"/>
</dbReference>
<dbReference type="EMBL" id="VAJM01000002">
    <property type="protein sequence ID" value="TLM95248.1"/>
    <property type="molecule type" value="Genomic_DNA"/>
</dbReference>
<comment type="caution">
    <text evidence="2">The sequence shown here is derived from an EMBL/GenBank/DDBJ whole genome shotgun (WGS) entry which is preliminary data.</text>
</comment>
<evidence type="ECO:0000313" key="3">
    <source>
        <dbReference type="Proteomes" id="UP000305517"/>
    </source>
</evidence>
<feature type="signal peptide" evidence="1">
    <location>
        <begin position="1"/>
        <end position="21"/>
    </location>
</feature>
<dbReference type="InterPro" id="IPR026444">
    <property type="entry name" value="Secre_tail"/>
</dbReference>
<keyword evidence="3" id="KW-1185">Reference proteome</keyword>
<dbReference type="Proteomes" id="UP000305517">
    <property type="component" value="Unassembled WGS sequence"/>
</dbReference>